<keyword evidence="2" id="KW-1003">Cell membrane</keyword>
<feature type="non-terminal residue" evidence="8">
    <location>
        <position position="1"/>
    </location>
</feature>
<feature type="region of interest" description="Disordered" evidence="6">
    <location>
        <begin position="93"/>
        <end position="129"/>
    </location>
</feature>
<evidence type="ECO:0000256" key="6">
    <source>
        <dbReference type="SAM" id="MobiDB-lite"/>
    </source>
</evidence>
<accession>A0A6J4TET1</accession>
<keyword evidence="5" id="KW-0472">Membrane</keyword>
<evidence type="ECO:0000256" key="3">
    <source>
        <dbReference type="ARBA" id="ARBA00022692"/>
    </source>
</evidence>
<evidence type="ECO:0000256" key="2">
    <source>
        <dbReference type="ARBA" id="ARBA00022475"/>
    </source>
</evidence>
<dbReference type="AlphaFoldDB" id="A0A6J4TET1"/>
<feature type="domain" description="RDD" evidence="7">
    <location>
        <begin position="10"/>
        <end position="77"/>
    </location>
</feature>
<organism evidence="8">
    <name type="scientific">uncultured Solirubrobacteraceae bacterium</name>
    <dbReference type="NCBI Taxonomy" id="1162706"/>
    <lineage>
        <taxon>Bacteria</taxon>
        <taxon>Bacillati</taxon>
        <taxon>Actinomycetota</taxon>
        <taxon>Thermoleophilia</taxon>
        <taxon>Solirubrobacterales</taxon>
        <taxon>Solirubrobacteraceae</taxon>
        <taxon>environmental samples</taxon>
    </lineage>
</organism>
<name>A0A6J4TET1_9ACTN</name>
<evidence type="ECO:0000256" key="1">
    <source>
        <dbReference type="ARBA" id="ARBA00004651"/>
    </source>
</evidence>
<evidence type="ECO:0000256" key="5">
    <source>
        <dbReference type="ARBA" id="ARBA00023136"/>
    </source>
</evidence>
<keyword evidence="3" id="KW-0812">Transmembrane</keyword>
<comment type="subcellular location">
    <subcellularLocation>
        <location evidence="1">Cell membrane</location>
        <topology evidence="1">Multi-pass membrane protein</topology>
    </subcellularLocation>
</comment>
<dbReference type="Pfam" id="PF06271">
    <property type="entry name" value="RDD"/>
    <property type="match status" value="1"/>
</dbReference>
<evidence type="ECO:0000259" key="7">
    <source>
        <dbReference type="Pfam" id="PF06271"/>
    </source>
</evidence>
<dbReference type="GO" id="GO:0005886">
    <property type="term" value="C:plasma membrane"/>
    <property type="evidence" value="ECO:0007669"/>
    <property type="project" value="UniProtKB-SubCell"/>
</dbReference>
<evidence type="ECO:0000313" key="8">
    <source>
        <dbReference type="EMBL" id="CAA9521569.1"/>
    </source>
</evidence>
<dbReference type="InterPro" id="IPR010432">
    <property type="entry name" value="RDD"/>
</dbReference>
<dbReference type="InterPro" id="IPR051791">
    <property type="entry name" value="Pra-immunoreactive"/>
</dbReference>
<dbReference type="PANTHER" id="PTHR36115:SF4">
    <property type="entry name" value="MEMBRANE PROTEIN"/>
    <property type="match status" value="1"/>
</dbReference>
<dbReference type="PANTHER" id="PTHR36115">
    <property type="entry name" value="PROLINE-RICH ANTIGEN HOMOLOG-RELATED"/>
    <property type="match status" value="1"/>
</dbReference>
<dbReference type="EMBL" id="CADCVO010000538">
    <property type="protein sequence ID" value="CAA9521569.1"/>
    <property type="molecule type" value="Genomic_DNA"/>
</dbReference>
<keyword evidence="4" id="KW-1133">Transmembrane helix</keyword>
<evidence type="ECO:0000256" key="4">
    <source>
        <dbReference type="ARBA" id="ARBA00022989"/>
    </source>
</evidence>
<protein>
    <recommendedName>
        <fullName evidence="7">RDD domain-containing protein</fullName>
    </recommendedName>
</protein>
<reference evidence="8" key="1">
    <citation type="submission" date="2020-02" db="EMBL/GenBank/DDBJ databases">
        <authorList>
            <person name="Meier V. D."/>
        </authorList>
    </citation>
    <scope>NUCLEOTIDE SEQUENCE</scope>
    <source>
        <strain evidence="8">AVDCRST_MAG13</strain>
    </source>
</reference>
<gene>
    <name evidence="8" type="ORF">AVDCRST_MAG13-3413</name>
</gene>
<proteinExistence type="predicted"/>
<sequence>PLLLIRAGEHNGQTLGKQVTKVRSVRADGHAMDLRTAAIRELVGKTVLGSIVPFYTIIDYLFPLADARRQAIHDKLARTFVVTADAVPDFDRVAPGGEADAFGRSSEPRPDRTSELPGGFRPPEPGRRD</sequence>